<accession>A0A2C9W6M0</accession>
<protein>
    <submittedName>
        <fullName evidence="1">Uncharacterized protein</fullName>
    </submittedName>
</protein>
<reference evidence="1" key="1">
    <citation type="submission" date="2016-02" db="EMBL/GenBank/DDBJ databases">
        <title>WGS assembly of Manihot esculenta.</title>
        <authorList>
            <person name="Bredeson J.V."/>
            <person name="Prochnik S.E."/>
            <person name="Lyons J.B."/>
            <person name="Schmutz J."/>
            <person name="Grimwood J."/>
            <person name="Vrebalov J."/>
            <person name="Bart R.S."/>
            <person name="Amuge T."/>
            <person name="Ferguson M.E."/>
            <person name="Green R."/>
            <person name="Putnam N."/>
            <person name="Stites J."/>
            <person name="Rounsley S."/>
            <person name="Rokhsar D.S."/>
        </authorList>
    </citation>
    <scope>NUCLEOTIDE SEQUENCE [LARGE SCALE GENOMIC DNA]</scope>
    <source>
        <tissue evidence="1">Leaf</tissue>
    </source>
</reference>
<sequence length="54" mass="6249">MWAYVHELLTHKRIANSMINSPTNSKQGVYFVLLKHTKRTLHSCQISYSEMAAI</sequence>
<organism evidence="1">
    <name type="scientific">Manihot esculenta</name>
    <name type="common">Cassava</name>
    <name type="synonym">Jatropha manihot</name>
    <dbReference type="NCBI Taxonomy" id="3983"/>
    <lineage>
        <taxon>Eukaryota</taxon>
        <taxon>Viridiplantae</taxon>
        <taxon>Streptophyta</taxon>
        <taxon>Embryophyta</taxon>
        <taxon>Tracheophyta</taxon>
        <taxon>Spermatophyta</taxon>
        <taxon>Magnoliopsida</taxon>
        <taxon>eudicotyledons</taxon>
        <taxon>Gunneridae</taxon>
        <taxon>Pentapetalae</taxon>
        <taxon>rosids</taxon>
        <taxon>fabids</taxon>
        <taxon>Malpighiales</taxon>
        <taxon>Euphorbiaceae</taxon>
        <taxon>Crotonoideae</taxon>
        <taxon>Manihoteae</taxon>
        <taxon>Manihot</taxon>
    </lineage>
</organism>
<gene>
    <name evidence="1" type="ORF">MANES_03G064900</name>
</gene>
<dbReference type="EMBL" id="CM004389">
    <property type="protein sequence ID" value="OAY54312.1"/>
    <property type="molecule type" value="Genomic_DNA"/>
</dbReference>
<evidence type="ECO:0000313" key="1">
    <source>
        <dbReference type="EMBL" id="OAY54312.1"/>
    </source>
</evidence>
<dbReference type="AlphaFoldDB" id="A0A2C9W6M0"/>
<name>A0A2C9W6M0_MANES</name>
<proteinExistence type="predicted"/>